<dbReference type="STRING" id="36844.SAMN04488501_104111"/>
<dbReference type="Proteomes" id="UP000037043">
    <property type="component" value="Unassembled WGS sequence"/>
</dbReference>
<proteinExistence type="predicted"/>
<reference evidence="2" key="1">
    <citation type="submission" date="2015-08" db="EMBL/GenBank/DDBJ databases">
        <title>Genome sequence of the strict anaerobe Clostridium homopropionicum LuHBu1 (DSM 5847T).</title>
        <authorList>
            <person name="Poehlein A."/>
            <person name="Beck M."/>
            <person name="Schiel-Bengelsdorf B."/>
            <person name="Bengelsdorf F.R."/>
            <person name="Daniel R."/>
            <person name="Duerre P."/>
        </authorList>
    </citation>
    <scope>NUCLEOTIDE SEQUENCE [LARGE SCALE GENOMIC DNA]</scope>
    <source>
        <strain evidence="2">DSM 5847</strain>
    </source>
</reference>
<accession>A0A0L6ZDG9</accession>
<gene>
    <name evidence="1" type="ORF">CLHOM_06090</name>
</gene>
<keyword evidence="2" id="KW-1185">Reference proteome</keyword>
<dbReference type="PATRIC" id="fig|1121318.3.peg.612"/>
<organism evidence="1 2">
    <name type="scientific">Clostridium homopropionicum DSM 5847</name>
    <dbReference type="NCBI Taxonomy" id="1121318"/>
    <lineage>
        <taxon>Bacteria</taxon>
        <taxon>Bacillati</taxon>
        <taxon>Bacillota</taxon>
        <taxon>Clostridia</taxon>
        <taxon>Eubacteriales</taxon>
        <taxon>Clostridiaceae</taxon>
        <taxon>Clostridium</taxon>
    </lineage>
</organism>
<protein>
    <submittedName>
        <fullName evidence="1">Uncharacterized protein</fullName>
    </submittedName>
</protein>
<dbReference type="EMBL" id="LHUR01000011">
    <property type="protein sequence ID" value="KOA21021.1"/>
    <property type="molecule type" value="Genomic_DNA"/>
</dbReference>
<evidence type="ECO:0000313" key="1">
    <source>
        <dbReference type="EMBL" id="KOA21021.1"/>
    </source>
</evidence>
<dbReference type="RefSeq" id="WP_052220202.1">
    <property type="nucleotide sequence ID" value="NZ_LHUR01000011.1"/>
</dbReference>
<name>A0A0L6ZDG9_9CLOT</name>
<sequence length="110" mass="13133">MKDTKIEVKLEQINKIINELTKVKFICYDENIVKSIDKLIKYIDMDILHNRDLKEKILDQIYSEMQAMKSVDEGLNASLYILYQELKNDRINITEAVERFDLILKTIEYM</sequence>
<dbReference type="AlphaFoldDB" id="A0A0L6ZDG9"/>
<comment type="caution">
    <text evidence="1">The sequence shown here is derived from an EMBL/GenBank/DDBJ whole genome shotgun (WGS) entry which is preliminary data.</text>
</comment>
<evidence type="ECO:0000313" key="2">
    <source>
        <dbReference type="Proteomes" id="UP000037043"/>
    </source>
</evidence>